<evidence type="ECO:0000313" key="2">
    <source>
        <dbReference type="Proteomes" id="UP000095282"/>
    </source>
</evidence>
<feature type="compositionally biased region" description="Polar residues" evidence="1">
    <location>
        <begin position="544"/>
        <end position="553"/>
    </location>
</feature>
<evidence type="ECO:0000313" key="3">
    <source>
        <dbReference type="WBParaSite" id="Csp11.Scaffold629.g16496.t1"/>
    </source>
</evidence>
<feature type="compositionally biased region" description="Basic residues" evidence="1">
    <location>
        <begin position="938"/>
        <end position="948"/>
    </location>
</feature>
<organism evidence="2 3">
    <name type="scientific">Caenorhabditis tropicalis</name>
    <dbReference type="NCBI Taxonomy" id="1561998"/>
    <lineage>
        <taxon>Eukaryota</taxon>
        <taxon>Metazoa</taxon>
        <taxon>Ecdysozoa</taxon>
        <taxon>Nematoda</taxon>
        <taxon>Chromadorea</taxon>
        <taxon>Rhabditida</taxon>
        <taxon>Rhabditina</taxon>
        <taxon>Rhabditomorpha</taxon>
        <taxon>Rhabditoidea</taxon>
        <taxon>Rhabditidae</taxon>
        <taxon>Peloderinae</taxon>
        <taxon>Caenorhabditis</taxon>
    </lineage>
</organism>
<feature type="compositionally biased region" description="Polar residues" evidence="1">
    <location>
        <begin position="665"/>
        <end position="693"/>
    </location>
</feature>
<feature type="region of interest" description="Disordered" evidence="1">
    <location>
        <begin position="371"/>
        <end position="461"/>
    </location>
</feature>
<feature type="compositionally biased region" description="Polar residues" evidence="1">
    <location>
        <begin position="752"/>
        <end position="761"/>
    </location>
</feature>
<proteinExistence type="predicted"/>
<feature type="region of interest" description="Disordered" evidence="1">
    <location>
        <begin position="932"/>
        <end position="960"/>
    </location>
</feature>
<feature type="compositionally biased region" description="Basic and acidic residues" evidence="1">
    <location>
        <begin position="736"/>
        <end position="751"/>
    </location>
</feature>
<feature type="compositionally biased region" description="Polar residues" evidence="1">
    <location>
        <begin position="562"/>
        <end position="571"/>
    </location>
</feature>
<feature type="compositionally biased region" description="Basic and acidic residues" evidence="1">
    <location>
        <begin position="645"/>
        <end position="659"/>
    </location>
</feature>
<reference evidence="3" key="1">
    <citation type="submission" date="2016-11" db="UniProtKB">
        <authorList>
            <consortium name="WormBaseParasite"/>
        </authorList>
    </citation>
    <scope>IDENTIFICATION</scope>
</reference>
<dbReference type="WBParaSite" id="Csp11.Scaffold629.g16496.t1">
    <property type="protein sequence ID" value="Csp11.Scaffold629.g16496.t1"/>
    <property type="gene ID" value="Csp11.Scaffold629.g16496"/>
</dbReference>
<accession>A0A1I7UAF4</accession>
<feature type="compositionally biased region" description="Polar residues" evidence="1">
    <location>
        <begin position="634"/>
        <end position="644"/>
    </location>
</feature>
<sequence length="1273" mass="143415">MSAAWNMVIPSEADEASLDREVTYACSYLDLGNGLHREIRFTAGNTDSVRDTSTYPTYYMLQNLPKPVIIKLADDMIVKRMEFLQDIYNGYASSRGKFDYKFALALMDEYLSEEVLINEFEYQNFSGQNQWNKPKILDDEQKETPFHKVTQSRRELNSDSTVPSYHWLFSNKPCDSKRMGRLESLYRSRQQRILFGGDFPKPKGWDFDKWLDRFVERTGEKQLVEENKPTSKELICSFIGQVSFDSYREYRVRYTNEMMSMEFPEYSILLDELLAMIRARAEKSSFKLEWTTIKEAVNENNAKFLYAMFKQGINAVWRFEAENMYAALTDWNEPKPLASFFKFFNKTIHYETTTPAPAAVKTDPITGQTGIDFMNKFKENGNNESKGPAFDSRPFTEDELYSADSSNGSEIVPIQAETKSEVASPEEKNSKKEEGLPKNESAAKSDCAPKSLQEENKDVATVVSEVKLTLSYAKIVGKSAKQETEVSKPVPQECKPKVVETVSKPAETQPTKQENHNQNDSNKKQYQKSAAKPNNGSAKGWKQVETNFTYSAHQNRKKSNDSIKINGSSVLQDKKQTDAHVQNEKKLNGSVKANGSSVTQTTIKMNGSSAFQEKINTDANSQNKKKSNEGVKMNGSSVSQMASKTDTKIQNKKKSDESVKMNGSVIPQETIKMNGSSVPKETNNSDTNAQNKAPSKENIKMNGSVGSKETSDTDSHVQSRRNSNESVTTNSSSASQRKDNSDTENKKKSNGDNKANGSSAPQPKKPTKNERKTNPESKKETSVAEPSKPKSDVGKSSNTTISKETDDSKNKPASSKDEENQEIIPCKSDEAAEKSLEVKKEEKTLPETQNHLKKANEEVAGDLETAQPAIPEPPKETKAERRKARKAAEKAAKTLIELKDSVPAGLHSTEMLAKLLMTDDDGSYVEAEFDVQVTSSKSKNKKKKKKQQQKTDGKETTTVEASFSDHSATVFVNNALIAAQNLYRPTNQIVTSHIHYLPRNNSGEENDDEYVPGQKVTHDYRPGARSHDGDSDELESDTNSSNQPESSSSVRPKQMESKGCSAGNDEYDEVEIGPTDESSELEVEMADPVAATFVERACDPELHDMFRRMKQLADKKSQGGLRNLEHNRRKMVQIRLQRFLNVYLFRMRVAKSMLFIMDIDTAADLTGERERTVIKGLMAYIQEHVETEPNSIRGRKFDELVKNITLNGASESDMISKGLRFIDLRVTELHESEPLQQDYKKICDRVFKLMEDQQVLYKIVANCVDFRGYEEHV</sequence>
<dbReference type="Proteomes" id="UP000095282">
    <property type="component" value="Unplaced"/>
</dbReference>
<dbReference type="eggNOG" id="ENOG502TFNE">
    <property type="taxonomic scope" value="Eukaryota"/>
</dbReference>
<evidence type="ECO:0000256" key="1">
    <source>
        <dbReference type="SAM" id="MobiDB-lite"/>
    </source>
</evidence>
<feature type="compositionally biased region" description="Low complexity" evidence="1">
    <location>
        <begin position="1037"/>
        <end position="1049"/>
    </location>
</feature>
<name>A0A1I7UAF4_9PELO</name>
<dbReference type="AlphaFoldDB" id="A0A1I7UAF4"/>
<feature type="compositionally biased region" description="Basic and acidic residues" evidence="1">
    <location>
        <begin position="572"/>
        <end position="587"/>
    </location>
</feature>
<feature type="region of interest" description="Disordered" evidence="1">
    <location>
        <begin position="998"/>
        <end position="1081"/>
    </location>
</feature>
<feature type="compositionally biased region" description="Polar residues" evidence="1">
    <location>
        <begin position="591"/>
        <end position="611"/>
    </location>
</feature>
<feature type="compositionally biased region" description="Basic and acidic residues" evidence="1">
    <location>
        <begin position="425"/>
        <end position="443"/>
    </location>
</feature>
<feature type="compositionally biased region" description="Basic and acidic residues" evidence="1">
    <location>
        <begin position="767"/>
        <end position="793"/>
    </location>
</feature>
<feature type="compositionally biased region" description="Basic and acidic residues" evidence="1">
    <location>
        <begin position="827"/>
        <end position="845"/>
    </location>
</feature>
<feature type="compositionally biased region" description="Low complexity" evidence="1">
    <location>
        <begin position="720"/>
        <end position="735"/>
    </location>
</feature>
<feature type="compositionally biased region" description="Basic and acidic residues" evidence="1">
    <location>
        <begin position="513"/>
        <end position="523"/>
    </location>
</feature>
<feature type="compositionally biased region" description="Basic and acidic residues" evidence="1">
    <location>
        <begin position="1016"/>
        <end position="1029"/>
    </location>
</feature>
<protein>
    <submittedName>
        <fullName evidence="3">Reverse transcriptase domain-containing protein</fullName>
    </submittedName>
</protein>
<feature type="region of interest" description="Disordered" evidence="1">
    <location>
        <begin position="477"/>
        <end position="890"/>
    </location>
</feature>
<feature type="compositionally biased region" description="Basic and acidic residues" evidence="1">
    <location>
        <begin position="803"/>
        <end position="818"/>
    </location>
</feature>
<keyword evidence="2" id="KW-1185">Reference proteome</keyword>